<dbReference type="EMBL" id="CP031003">
    <property type="protein sequence ID" value="AXN36215.1"/>
    <property type="molecule type" value="Genomic_DNA"/>
</dbReference>
<dbReference type="RefSeq" id="WP_076789109.1">
    <property type="nucleotide sequence ID" value="NZ_CP015493.1"/>
</dbReference>
<organism evidence="1 2">
    <name type="scientific">Latilactobacillus curvatus</name>
    <name type="common">Lactobacillus curvatus</name>
    <dbReference type="NCBI Taxonomy" id="28038"/>
    <lineage>
        <taxon>Bacteria</taxon>
        <taxon>Bacillati</taxon>
        <taxon>Bacillota</taxon>
        <taxon>Bacilli</taxon>
        <taxon>Lactobacillales</taxon>
        <taxon>Lactobacillaceae</taxon>
        <taxon>Latilactobacillus</taxon>
    </lineage>
</organism>
<dbReference type="Proteomes" id="UP000257607">
    <property type="component" value="Chromosome"/>
</dbReference>
<sequence length="106" mass="12218">MERTKVVIPQFSIELPAGIELISTEKREQLESDRQVIWDLNKAVEMTGYTKADLKKILTEFKKRLDMDNGGCVYYPYHGGKYSMESLGFTQFIRNNFAEITGFLKG</sequence>
<accession>A0A385AEW3</accession>
<protein>
    <submittedName>
        <fullName evidence="1">DUF771 domain-containing protein</fullName>
    </submittedName>
</protein>
<evidence type="ECO:0000313" key="1">
    <source>
        <dbReference type="EMBL" id="AXN36215.1"/>
    </source>
</evidence>
<reference evidence="1 2" key="1">
    <citation type="submission" date="2018-07" db="EMBL/GenBank/DDBJ databases">
        <title>Lactobacillus curvatus genome sequence.</title>
        <authorList>
            <person name="Prechtl R."/>
        </authorList>
    </citation>
    <scope>NUCLEOTIDE SEQUENCE [LARGE SCALE GENOMIC DNA]</scope>
    <source>
        <strain evidence="1 2">TMW 1.1928</strain>
    </source>
</reference>
<evidence type="ECO:0000313" key="2">
    <source>
        <dbReference type="Proteomes" id="UP000257607"/>
    </source>
</evidence>
<dbReference type="Pfam" id="PF05595">
    <property type="entry name" value="DUF771"/>
    <property type="match status" value="1"/>
</dbReference>
<name>A0A385AEW3_LATCU</name>
<proteinExistence type="predicted"/>
<dbReference type="InterPro" id="IPR008489">
    <property type="entry name" value="DUF771"/>
</dbReference>
<gene>
    <name evidence="1" type="ORF">DT351_07465</name>
</gene>
<dbReference type="AlphaFoldDB" id="A0A385AEW3"/>